<protein>
    <submittedName>
        <fullName evidence="1">Uncharacterized protein</fullName>
    </submittedName>
</protein>
<keyword evidence="2" id="KW-1185">Reference proteome</keyword>
<reference evidence="1" key="1">
    <citation type="submission" date="2020-10" db="EMBL/GenBank/DDBJ databases">
        <title>Whole-genome sequence of Luteibacter sp. EIF3.</title>
        <authorList>
            <person name="Friedrich I."/>
            <person name="Hertel R."/>
            <person name="Daniel R."/>
        </authorList>
    </citation>
    <scope>NUCLEOTIDE SEQUENCE</scope>
    <source>
        <strain evidence="1">EIF3</strain>
    </source>
</reference>
<dbReference type="EMBL" id="CP063231">
    <property type="protein sequence ID" value="URL58168.1"/>
    <property type="molecule type" value="Genomic_DNA"/>
</dbReference>
<evidence type="ECO:0000313" key="1">
    <source>
        <dbReference type="EMBL" id="URL58168.1"/>
    </source>
</evidence>
<accession>A0ABY4T2T4</accession>
<name>A0ABY4T2T4_9GAMM</name>
<dbReference type="Proteomes" id="UP001056681">
    <property type="component" value="Chromosome"/>
</dbReference>
<proteinExistence type="predicted"/>
<gene>
    <name evidence="1" type="ORF">IM816_16455</name>
</gene>
<organism evidence="1 2">
    <name type="scientific">Luteibacter flocculans</name>
    <dbReference type="NCBI Taxonomy" id="2780091"/>
    <lineage>
        <taxon>Bacteria</taxon>
        <taxon>Pseudomonadati</taxon>
        <taxon>Pseudomonadota</taxon>
        <taxon>Gammaproteobacteria</taxon>
        <taxon>Lysobacterales</taxon>
        <taxon>Rhodanobacteraceae</taxon>
        <taxon>Luteibacter</taxon>
    </lineage>
</organism>
<evidence type="ECO:0000313" key="2">
    <source>
        <dbReference type="Proteomes" id="UP001056681"/>
    </source>
</evidence>
<sequence length="123" mass="14350">MRSLVRSLCDAERGLRAGHMAYGVTPASMPRVAELSVEFTCCIDYRWNPKRQCEDARLRLGRRSFFWFRRPLRRVRIVCRHDDDWQPILHIDGSRARPRITDAWAGAHPPTETDALSTFPIKE</sequence>
<dbReference type="RefSeq" id="WP_250338915.1">
    <property type="nucleotide sequence ID" value="NZ_CP063231.1"/>
</dbReference>